<evidence type="ECO:0000256" key="1">
    <source>
        <dbReference type="ARBA" id="ARBA00004123"/>
    </source>
</evidence>
<dbReference type="SMART" id="SM00413">
    <property type="entry name" value="ETS"/>
    <property type="match status" value="1"/>
</dbReference>
<dbReference type="GO" id="GO:0030154">
    <property type="term" value="P:cell differentiation"/>
    <property type="evidence" value="ECO:0007669"/>
    <property type="project" value="TreeGrafter"/>
</dbReference>
<comment type="similarity">
    <text evidence="2 6">Belongs to the ETS family.</text>
</comment>
<feature type="compositionally biased region" description="Low complexity" evidence="7">
    <location>
        <begin position="325"/>
        <end position="343"/>
    </location>
</feature>
<keyword evidence="10" id="KW-1185">Reference proteome</keyword>
<evidence type="ECO:0000259" key="8">
    <source>
        <dbReference type="PROSITE" id="PS50061"/>
    </source>
</evidence>
<feature type="region of interest" description="Disordered" evidence="7">
    <location>
        <begin position="321"/>
        <end position="351"/>
    </location>
</feature>
<evidence type="ECO:0000256" key="7">
    <source>
        <dbReference type="SAM" id="MobiDB-lite"/>
    </source>
</evidence>
<comment type="subcellular location">
    <subcellularLocation>
        <location evidence="1 6">Nucleus</location>
    </subcellularLocation>
</comment>
<accession>A0A8R1Y0P9</accession>
<dbReference type="GO" id="GO:0000981">
    <property type="term" value="F:DNA-binding transcription factor activity, RNA polymerase II-specific"/>
    <property type="evidence" value="ECO:0007669"/>
    <property type="project" value="TreeGrafter"/>
</dbReference>
<dbReference type="EMBL" id="CMVM020000231">
    <property type="status" value="NOT_ANNOTATED_CDS"/>
    <property type="molecule type" value="Genomic_DNA"/>
</dbReference>
<name>A0A8R1Y0P9_ONCVO</name>
<dbReference type="EnsemblMetazoa" id="OVOC7764.1">
    <property type="protein sequence ID" value="OVOC7764.1"/>
    <property type="gene ID" value="WBGene00244573"/>
</dbReference>
<dbReference type="InterPro" id="IPR036388">
    <property type="entry name" value="WH-like_DNA-bd_sf"/>
</dbReference>
<evidence type="ECO:0000313" key="9">
    <source>
        <dbReference type="EnsemblMetazoa" id="OVOC7764.1"/>
    </source>
</evidence>
<protein>
    <submittedName>
        <fullName evidence="9">ETS domain-containing protein</fullName>
    </submittedName>
</protein>
<keyword evidence="4 6" id="KW-0238">DNA-binding</keyword>
<reference evidence="9" key="2">
    <citation type="submission" date="2022-06" db="UniProtKB">
        <authorList>
            <consortium name="EnsemblMetazoa"/>
        </authorList>
    </citation>
    <scope>IDENTIFICATION</scope>
</reference>
<keyword evidence="5 6" id="KW-0539">Nucleus</keyword>
<dbReference type="InterPro" id="IPR036390">
    <property type="entry name" value="WH_DNA-bd_sf"/>
</dbReference>
<feature type="compositionally biased region" description="Basic and acidic residues" evidence="7">
    <location>
        <begin position="68"/>
        <end position="96"/>
    </location>
</feature>
<dbReference type="PANTHER" id="PTHR11849:SF191">
    <property type="entry name" value="ECDYSONE-INDUCED PROTEIN 74EF ISOFORM B"/>
    <property type="match status" value="1"/>
</dbReference>
<dbReference type="FunFam" id="1.10.10.10:FF:000411">
    <property type="entry name" value="Ecdysone-induced protein 74EF isoform A"/>
    <property type="match status" value="1"/>
</dbReference>
<dbReference type="InterPro" id="IPR046328">
    <property type="entry name" value="ETS_fam"/>
</dbReference>
<sequence>MEIEKPVLQQPPKNNLKCYHDLSFNPSPPLHQHQDISKTEAMKKVDDIADGDNGHAVDSDNDNNNDNSSERRENEERNHLFSEEIRKNEKNDDDKYNNNNNNNNNNNDDDDNAKSSITDFKQQFSDFDDIQKEQEIATTTTTTTIPDLDNPEFSSFQHHFSMVQDDISRRNHAFFACKLLQHSSDSNANSNSINDIQEEIPELEEENSQNSQEKSSHLESSSYSSSPIRQQHRRSDRILDEKRPRIERPRARYPNSARRTSAPACLWFAPSLLPDQQSKSTSSLHDNLILLHKLLAKQRIIHENVAMPNFDPSVSIPDPNDDHAATAVAAASSQSETSSTTIAPHHFPTTQTSVTPSTLATWQWLRDARVLSPWLSTAFFYQPTTTTIATPATNWSHTAVLNPPDFTDYIKNGSTLDVATLPPRSSAHLYHSTLHNVLCTNLSHGTIPPHPDTPPSTVPISNSFFCSPYSSESTRMFMGRRYSEPTLFMPHHHSGPGRRKSREGQVNYLWEFLLRLLQNKEYSPKYIKWLDYSKGIFKLVDSKAVSRLWGLHKNKPGMNYETMGRALRYYYQRGILQKVDGQRLVYQFMDVPKEEFNVDQQHIAMNGNANCNNSMRELKKESNYLNFNEERDVTDMSQK</sequence>
<evidence type="ECO:0000256" key="3">
    <source>
        <dbReference type="ARBA" id="ARBA00022473"/>
    </source>
</evidence>
<feature type="region of interest" description="Disordered" evidence="7">
    <location>
        <begin position="1"/>
        <end position="115"/>
    </location>
</feature>
<evidence type="ECO:0000256" key="5">
    <source>
        <dbReference type="ARBA" id="ARBA00023242"/>
    </source>
</evidence>
<feature type="compositionally biased region" description="Low complexity" evidence="7">
    <location>
        <begin position="208"/>
        <end position="226"/>
    </location>
</feature>
<feature type="compositionally biased region" description="Basic and acidic residues" evidence="7">
    <location>
        <begin position="236"/>
        <end position="250"/>
    </location>
</feature>
<dbReference type="GO" id="GO:0040034">
    <property type="term" value="P:regulation of development, heterochronic"/>
    <property type="evidence" value="ECO:0007669"/>
    <property type="project" value="UniProtKB-ARBA"/>
</dbReference>
<evidence type="ECO:0000313" key="10">
    <source>
        <dbReference type="Proteomes" id="UP000024404"/>
    </source>
</evidence>
<reference evidence="10" key="1">
    <citation type="submission" date="2013-10" db="EMBL/GenBank/DDBJ databases">
        <title>Genome sequencing of Onchocerca volvulus.</title>
        <authorList>
            <person name="Cotton J."/>
            <person name="Tsai J."/>
            <person name="Stanley E."/>
            <person name="Tracey A."/>
            <person name="Holroyd N."/>
            <person name="Lustigman S."/>
            <person name="Berriman M."/>
        </authorList>
    </citation>
    <scope>NUCLEOTIDE SEQUENCE</scope>
</reference>
<feature type="region of interest" description="Disordered" evidence="7">
    <location>
        <begin position="202"/>
        <end position="257"/>
    </location>
</feature>
<dbReference type="PROSITE" id="PS50061">
    <property type="entry name" value="ETS_DOMAIN_3"/>
    <property type="match status" value="1"/>
</dbReference>
<evidence type="ECO:0000256" key="4">
    <source>
        <dbReference type="ARBA" id="ARBA00023125"/>
    </source>
</evidence>
<dbReference type="PROSITE" id="PS00345">
    <property type="entry name" value="ETS_DOMAIN_1"/>
    <property type="match status" value="1"/>
</dbReference>
<evidence type="ECO:0000256" key="6">
    <source>
        <dbReference type="RuleBase" id="RU004019"/>
    </source>
</evidence>
<dbReference type="GO" id="GO:0043565">
    <property type="term" value="F:sequence-specific DNA binding"/>
    <property type="evidence" value="ECO:0007669"/>
    <property type="project" value="InterPro"/>
</dbReference>
<dbReference type="PANTHER" id="PTHR11849">
    <property type="entry name" value="ETS"/>
    <property type="match status" value="1"/>
</dbReference>
<proteinExistence type="inferred from homology"/>
<dbReference type="Gene3D" id="1.10.10.10">
    <property type="entry name" value="Winged helix-like DNA-binding domain superfamily/Winged helix DNA-binding domain"/>
    <property type="match status" value="1"/>
</dbReference>
<dbReference type="GO" id="GO:0005634">
    <property type="term" value="C:nucleus"/>
    <property type="evidence" value="ECO:0007669"/>
    <property type="project" value="UniProtKB-SubCell"/>
</dbReference>
<dbReference type="InterPro" id="IPR000418">
    <property type="entry name" value="Ets_dom"/>
</dbReference>
<feature type="compositionally biased region" description="Low complexity" evidence="7">
    <location>
        <begin position="97"/>
        <end position="106"/>
    </location>
</feature>
<dbReference type="Proteomes" id="UP000024404">
    <property type="component" value="Unassembled WGS sequence"/>
</dbReference>
<organism evidence="9 10">
    <name type="scientific">Onchocerca volvulus</name>
    <dbReference type="NCBI Taxonomy" id="6282"/>
    <lineage>
        <taxon>Eukaryota</taxon>
        <taxon>Metazoa</taxon>
        <taxon>Ecdysozoa</taxon>
        <taxon>Nematoda</taxon>
        <taxon>Chromadorea</taxon>
        <taxon>Rhabditida</taxon>
        <taxon>Spirurina</taxon>
        <taxon>Spiruromorpha</taxon>
        <taxon>Filarioidea</taxon>
        <taxon>Onchocercidae</taxon>
        <taxon>Onchocerca</taxon>
    </lineage>
</organism>
<dbReference type="AlphaFoldDB" id="A0A8R1Y0P9"/>
<evidence type="ECO:0000256" key="2">
    <source>
        <dbReference type="ARBA" id="ARBA00005562"/>
    </source>
</evidence>
<feature type="domain" description="ETS" evidence="8">
    <location>
        <begin position="507"/>
        <end position="589"/>
    </location>
</feature>
<feature type="compositionally biased region" description="Basic and acidic residues" evidence="7">
    <location>
        <begin position="32"/>
        <end position="58"/>
    </location>
</feature>
<dbReference type="Pfam" id="PF00178">
    <property type="entry name" value="Ets"/>
    <property type="match status" value="1"/>
</dbReference>
<dbReference type="PRINTS" id="PR00454">
    <property type="entry name" value="ETSDOMAIN"/>
</dbReference>
<dbReference type="SUPFAM" id="SSF46785">
    <property type="entry name" value="Winged helix' DNA-binding domain"/>
    <property type="match status" value="1"/>
</dbReference>
<dbReference type="PROSITE" id="PS00346">
    <property type="entry name" value="ETS_DOMAIN_2"/>
    <property type="match status" value="1"/>
</dbReference>
<keyword evidence="3" id="KW-0217">Developmental protein</keyword>